<keyword evidence="2 4" id="KW-0863">Zinc-finger</keyword>
<dbReference type="PANTHER" id="PTHR23111">
    <property type="entry name" value="ZINC FINGER PROTEIN"/>
    <property type="match status" value="1"/>
</dbReference>
<evidence type="ECO:0000256" key="2">
    <source>
        <dbReference type="ARBA" id="ARBA00022771"/>
    </source>
</evidence>
<dbReference type="Pfam" id="PF00641">
    <property type="entry name" value="Zn_ribbon_RanBP"/>
    <property type="match status" value="1"/>
</dbReference>
<feature type="compositionally biased region" description="Polar residues" evidence="5">
    <location>
        <begin position="506"/>
        <end position="521"/>
    </location>
</feature>
<dbReference type="PANTHER" id="PTHR23111:SF30">
    <property type="entry name" value="ZINC FINGER PROTEIN VAR3, CHLOROPLASTIC"/>
    <property type="match status" value="1"/>
</dbReference>
<protein>
    <submittedName>
        <fullName evidence="7">Zinc finger protein var3 protein</fullName>
    </submittedName>
</protein>
<dbReference type="GO" id="GO:0005737">
    <property type="term" value="C:cytoplasm"/>
    <property type="evidence" value="ECO:0007669"/>
    <property type="project" value="TreeGrafter"/>
</dbReference>
<dbReference type="GO" id="GO:0008270">
    <property type="term" value="F:zinc ion binding"/>
    <property type="evidence" value="ECO:0007669"/>
    <property type="project" value="UniProtKB-KW"/>
</dbReference>
<dbReference type="AlphaFoldDB" id="A0A7J6WPE9"/>
<dbReference type="Gene3D" id="4.10.1060.10">
    <property type="entry name" value="Zinc finger, RanBP2-type"/>
    <property type="match status" value="2"/>
</dbReference>
<evidence type="ECO:0000259" key="6">
    <source>
        <dbReference type="PROSITE" id="PS50199"/>
    </source>
</evidence>
<sequence>MVRLLPIPMASSSLHLPCFSSLLFSSSLPSFSSRSTLLTLSSYNPSRTLTFFHLATVIPRAQIFGVRASNFVKSEGYNTQTGFSINNTNNHIEGYGQTSTPLRQNIEMKRGDWICPKCTFMNFARNMNCLECDETRPKRQLTGGEWECPNCDFFNYGKNGVCLRCDCIRPAEASGTANTRFGLEYNNDTQANTWNTRTTSLERETTSAQYQRTSPEGNVYRSIDGVVPGKSSSTSISQNLDKILGRTSEESKSGYVPFKPLPSDMFAKSQKSKLEEQLTSNAAAEANELMSSRNSDSLPLSRKPVNQIESKEDKVQAEKSERWFNKVAELHDVTDLASAISDEDFPEIMPMRKGENRFVVSKKKDRSLTSPAQKRRMAMEQTNNSNNFVPFVPFPPDYFAKKDKVPETEASAGQDASNTSASAIPEMQALQENLAEPETFMNSIHSGENQQQSNEKCDTSYSGKFTESRVNHSYGRSTGKSAESSDSLQPHGRESWSGGSWDDNRSSLLRSTGNSTQQSENADNRKESWKGGFSGKSLEGSLVQEPDPLDMSEEAKAQRWFKRASQIKDISELSQIPDEDFPQIMPMRKGVNRFVVSKRKTPLERRLTSPQYRRNLPIISSDPIKKDNSES</sequence>
<name>A0A7J6WPE9_THATH</name>
<dbReference type="PROSITE" id="PS50199">
    <property type="entry name" value="ZF_RANBP2_2"/>
    <property type="match status" value="2"/>
</dbReference>
<evidence type="ECO:0000313" key="7">
    <source>
        <dbReference type="EMBL" id="KAF5198833.1"/>
    </source>
</evidence>
<keyword evidence="1" id="KW-0479">Metal-binding</keyword>
<accession>A0A7J6WPE9</accession>
<evidence type="ECO:0000256" key="4">
    <source>
        <dbReference type="PROSITE-ProRule" id="PRU00322"/>
    </source>
</evidence>
<dbReference type="GO" id="GO:0003729">
    <property type="term" value="F:mRNA binding"/>
    <property type="evidence" value="ECO:0007669"/>
    <property type="project" value="TreeGrafter"/>
</dbReference>
<dbReference type="Proteomes" id="UP000554482">
    <property type="component" value="Unassembled WGS sequence"/>
</dbReference>
<dbReference type="OrthoDB" id="448399at2759"/>
<organism evidence="7 8">
    <name type="scientific">Thalictrum thalictroides</name>
    <name type="common">Rue-anemone</name>
    <name type="synonym">Anemone thalictroides</name>
    <dbReference type="NCBI Taxonomy" id="46969"/>
    <lineage>
        <taxon>Eukaryota</taxon>
        <taxon>Viridiplantae</taxon>
        <taxon>Streptophyta</taxon>
        <taxon>Embryophyta</taxon>
        <taxon>Tracheophyta</taxon>
        <taxon>Spermatophyta</taxon>
        <taxon>Magnoliopsida</taxon>
        <taxon>Ranunculales</taxon>
        <taxon>Ranunculaceae</taxon>
        <taxon>Thalictroideae</taxon>
        <taxon>Thalictrum</taxon>
    </lineage>
</organism>
<evidence type="ECO:0000313" key="8">
    <source>
        <dbReference type="Proteomes" id="UP000554482"/>
    </source>
</evidence>
<dbReference type="PROSITE" id="PS01358">
    <property type="entry name" value="ZF_RANBP2_1"/>
    <property type="match status" value="2"/>
</dbReference>
<dbReference type="SUPFAM" id="SSF90209">
    <property type="entry name" value="Ran binding protein zinc finger-like"/>
    <property type="match status" value="1"/>
</dbReference>
<reference evidence="7 8" key="1">
    <citation type="submission" date="2020-06" db="EMBL/GenBank/DDBJ databases">
        <title>Transcriptomic and genomic resources for Thalictrum thalictroides and T. hernandezii: Facilitating candidate gene discovery in an emerging model plant lineage.</title>
        <authorList>
            <person name="Arias T."/>
            <person name="Riano-Pachon D.M."/>
            <person name="Di Stilio V.S."/>
        </authorList>
    </citation>
    <scope>NUCLEOTIDE SEQUENCE [LARGE SCALE GENOMIC DNA]</scope>
    <source>
        <strain evidence="8">cv. WT478/WT964</strain>
        <tissue evidence="7">Leaves</tissue>
    </source>
</reference>
<feature type="domain" description="RanBP2-type" evidence="6">
    <location>
        <begin position="142"/>
        <end position="171"/>
    </location>
</feature>
<feature type="region of interest" description="Disordered" evidence="5">
    <location>
        <begin position="608"/>
        <end position="631"/>
    </location>
</feature>
<comment type="caution">
    <text evidence="7">The sequence shown here is derived from an EMBL/GenBank/DDBJ whole genome shotgun (WGS) entry which is preliminary data.</text>
</comment>
<dbReference type="InterPro" id="IPR036443">
    <property type="entry name" value="Znf_RanBP2_sf"/>
</dbReference>
<dbReference type="InterPro" id="IPR001876">
    <property type="entry name" value="Znf_RanBP2"/>
</dbReference>
<evidence type="ECO:0000256" key="1">
    <source>
        <dbReference type="ARBA" id="ARBA00022723"/>
    </source>
</evidence>
<feature type="region of interest" description="Disordered" evidence="5">
    <location>
        <begin position="468"/>
        <end position="548"/>
    </location>
</feature>
<dbReference type="EMBL" id="JABWDY010012771">
    <property type="protein sequence ID" value="KAF5198833.1"/>
    <property type="molecule type" value="Genomic_DNA"/>
</dbReference>
<dbReference type="SMART" id="SM00547">
    <property type="entry name" value="ZnF_RBZ"/>
    <property type="match status" value="2"/>
</dbReference>
<keyword evidence="8" id="KW-1185">Reference proteome</keyword>
<feature type="domain" description="RanBP2-type" evidence="6">
    <location>
        <begin position="109"/>
        <end position="138"/>
    </location>
</feature>
<proteinExistence type="predicted"/>
<keyword evidence="3" id="KW-0862">Zinc</keyword>
<evidence type="ECO:0000256" key="5">
    <source>
        <dbReference type="SAM" id="MobiDB-lite"/>
    </source>
</evidence>
<evidence type="ECO:0000256" key="3">
    <source>
        <dbReference type="ARBA" id="ARBA00022833"/>
    </source>
</evidence>
<gene>
    <name evidence="7" type="ORF">FRX31_011581</name>
</gene>
<feature type="compositionally biased region" description="Polar residues" evidence="5">
    <location>
        <begin position="474"/>
        <end position="488"/>
    </location>
</feature>